<organism evidence="3 4">
    <name type="scientific">Rariglobus hedericola</name>
    <dbReference type="NCBI Taxonomy" id="2597822"/>
    <lineage>
        <taxon>Bacteria</taxon>
        <taxon>Pseudomonadati</taxon>
        <taxon>Verrucomicrobiota</taxon>
        <taxon>Opitutia</taxon>
        <taxon>Opitutales</taxon>
        <taxon>Opitutaceae</taxon>
        <taxon>Rariglobus</taxon>
    </lineage>
</organism>
<accession>A0A556QQJ0</accession>
<evidence type="ECO:0000313" key="4">
    <source>
        <dbReference type="Proteomes" id="UP000315648"/>
    </source>
</evidence>
<protein>
    <submittedName>
        <fullName evidence="3">DUF2167 domain-containing protein</fullName>
    </submittedName>
</protein>
<feature type="signal peptide" evidence="2">
    <location>
        <begin position="1"/>
        <end position="24"/>
    </location>
</feature>
<comment type="caution">
    <text evidence="3">The sequence shown here is derived from an EMBL/GenBank/DDBJ whole genome shotgun (WGS) entry which is preliminary data.</text>
</comment>
<name>A0A556QQJ0_9BACT</name>
<reference evidence="3 4" key="1">
    <citation type="submission" date="2019-07" db="EMBL/GenBank/DDBJ databases">
        <title>Description of 53C-WASEF.</title>
        <authorList>
            <person name="Pitt A."/>
            <person name="Hahn M.W."/>
        </authorList>
    </citation>
    <scope>NUCLEOTIDE SEQUENCE [LARGE SCALE GENOMIC DNA]</scope>
    <source>
        <strain evidence="3 4">53C-WASEF</strain>
    </source>
</reference>
<proteinExistence type="predicted"/>
<keyword evidence="1" id="KW-0472">Membrane</keyword>
<keyword evidence="1" id="KW-0812">Transmembrane</keyword>
<dbReference type="OrthoDB" id="196355at2"/>
<feature type="chain" id="PRO_5022238756" evidence="2">
    <location>
        <begin position="25"/>
        <end position="298"/>
    </location>
</feature>
<keyword evidence="4" id="KW-1185">Reference proteome</keyword>
<evidence type="ECO:0000256" key="2">
    <source>
        <dbReference type="SAM" id="SignalP"/>
    </source>
</evidence>
<dbReference type="EMBL" id="VMBG01000001">
    <property type="protein sequence ID" value="TSJ78893.1"/>
    <property type="molecule type" value="Genomic_DNA"/>
</dbReference>
<keyword evidence="1" id="KW-1133">Transmembrane helix</keyword>
<dbReference type="Pfam" id="PF09935">
    <property type="entry name" value="DUF2167"/>
    <property type="match status" value="1"/>
</dbReference>
<dbReference type="AlphaFoldDB" id="A0A556QQJ0"/>
<gene>
    <name evidence="3" type="ORF">FPL22_06200</name>
</gene>
<keyword evidence="2" id="KW-0732">Signal</keyword>
<feature type="transmembrane region" description="Helical" evidence="1">
    <location>
        <begin position="246"/>
        <end position="265"/>
    </location>
</feature>
<feature type="transmembrane region" description="Helical" evidence="1">
    <location>
        <begin position="272"/>
        <end position="288"/>
    </location>
</feature>
<evidence type="ECO:0000256" key="1">
    <source>
        <dbReference type="SAM" id="Phobius"/>
    </source>
</evidence>
<dbReference type="RefSeq" id="WP_144229234.1">
    <property type="nucleotide sequence ID" value="NZ_CBCRVV010000019.1"/>
</dbReference>
<dbReference type="InterPro" id="IPR018682">
    <property type="entry name" value="DUF2167_membr"/>
</dbReference>
<dbReference type="Proteomes" id="UP000315648">
    <property type="component" value="Unassembled WGS sequence"/>
</dbReference>
<evidence type="ECO:0000313" key="3">
    <source>
        <dbReference type="EMBL" id="TSJ78893.1"/>
    </source>
</evidence>
<sequence length="298" mass="32584">MFARLLGRSGLLIALSCAASGLFAQEQPVVEAPQQETFVQALEANGIKLAASPAKVKLGDIAEITLPEGFHAVERGSLKKFYEFTRNSMGGSEVGVLIAPGGWMLFFDYDDSGYVKDDDKNSLEAPKLMKSMTSNQDAANKERVKRGWDEMKIAGWAAEPHYDTKTNNLKWAIKLTSSRDNHQSYWINESIRLLGRGGVMEVTLVTDNETFAADSAAADSLLTNRYTYVSGQRYAEFKEGDKIAEYGLAALVLGGAGAVALKLGFFQKFWKFLVFGAVALFGAIGKLWNKITGRNPDA</sequence>